<dbReference type="InterPro" id="IPR016047">
    <property type="entry name" value="M23ase_b-sheet_dom"/>
</dbReference>
<dbReference type="RefSeq" id="WP_144248968.1">
    <property type="nucleotide sequence ID" value="NZ_VLPK01000002.1"/>
</dbReference>
<name>A0A556MLZ4_9SPHI</name>
<dbReference type="Gene3D" id="2.70.70.10">
    <property type="entry name" value="Glucose Permease (Domain IIA)"/>
    <property type="match status" value="1"/>
</dbReference>
<sequence length="149" mass="16502">MIKILLICCCCLPLKHLLVTSAYGNRIHPITRARQFHRGIDLRAKHDTVYAIASGQAQIGYNNRSGIYVSITDGPLTCIYGHLSICLLGHGQVTAGEPIAITGATGLVTGEHLHLAINYQDRAIDPIKFLYQTIIQHEQQLQTTDRTNR</sequence>
<feature type="domain" description="M23ase beta-sheet core" evidence="1">
    <location>
        <begin position="35"/>
        <end position="126"/>
    </location>
</feature>
<accession>A0A556MLZ4</accession>
<evidence type="ECO:0000313" key="3">
    <source>
        <dbReference type="Proteomes" id="UP000318733"/>
    </source>
</evidence>
<reference evidence="2 3" key="1">
    <citation type="submission" date="2019-07" db="EMBL/GenBank/DDBJ databases">
        <authorList>
            <person name="Huq M.A."/>
        </authorList>
    </citation>
    <scope>NUCLEOTIDE SEQUENCE [LARGE SCALE GENOMIC DNA]</scope>
    <source>
        <strain evidence="2 3">MAH-19</strain>
    </source>
</reference>
<dbReference type="EMBL" id="VLPK01000002">
    <property type="protein sequence ID" value="TSJ40930.1"/>
    <property type="molecule type" value="Genomic_DNA"/>
</dbReference>
<dbReference type="OrthoDB" id="9810477at2"/>
<dbReference type="SUPFAM" id="SSF51261">
    <property type="entry name" value="Duplicated hybrid motif"/>
    <property type="match status" value="1"/>
</dbReference>
<proteinExistence type="predicted"/>
<evidence type="ECO:0000313" key="2">
    <source>
        <dbReference type="EMBL" id="TSJ40930.1"/>
    </source>
</evidence>
<dbReference type="CDD" id="cd12797">
    <property type="entry name" value="M23_peptidase"/>
    <property type="match status" value="1"/>
</dbReference>
<dbReference type="AlphaFoldDB" id="A0A556MLZ4"/>
<dbReference type="PANTHER" id="PTHR21666:SF270">
    <property type="entry name" value="MUREIN HYDROLASE ACTIVATOR ENVC"/>
    <property type="match status" value="1"/>
</dbReference>
<dbReference type="InterPro" id="IPR011055">
    <property type="entry name" value="Dup_hybrid_motif"/>
</dbReference>
<dbReference type="GO" id="GO:0004222">
    <property type="term" value="F:metalloendopeptidase activity"/>
    <property type="evidence" value="ECO:0007669"/>
    <property type="project" value="TreeGrafter"/>
</dbReference>
<keyword evidence="3" id="KW-1185">Reference proteome</keyword>
<gene>
    <name evidence="2" type="ORF">FO440_14430</name>
</gene>
<dbReference type="InterPro" id="IPR050570">
    <property type="entry name" value="Cell_wall_metabolism_enzyme"/>
</dbReference>
<comment type="caution">
    <text evidence="2">The sequence shown here is derived from an EMBL/GenBank/DDBJ whole genome shotgun (WGS) entry which is preliminary data.</text>
</comment>
<evidence type="ECO:0000259" key="1">
    <source>
        <dbReference type="Pfam" id="PF01551"/>
    </source>
</evidence>
<dbReference type="PANTHER" id="PTHR21666">
    <property type="entry name" value="PEPTIDASE-RELATED"/>
    <property type="match status" value="1"/>
</dbReference>
<organism evidence="2 3">
    <name type="scientific">Mucilaginibacter corticis</name>
    <dbReference type="NCBI Taxonomy" id="2597670"/>
    <lineage>
        <taxon>Bacteria</taxon>
        <taxon>Pseudomonadati</taxon>
        <taxon>Bacteroidota</taxon>
        <taxon>Sphingobacteriia</taxon>
        <taxon>Sphingobacteriales</taxon>
        <taxon>Sphingobacteriaceae</taxon>
        <taxon>Mucilaginibacter</taxon>
    </lineage>
</organism>
<dbReference type="Pfam" id="PF01551">
    <property type="entry name" value="Peptidase_M23"/>
    <property type="match status" value="1"/>
</dbReference>
<dbReference type="Proteomes" id="UP000318733">
    <property type="component" value="Unassembled WGS sequence"/>
</dbReference>
<protein>
    <submittedName>
        <fullName evidence="2">M23 family metallopeptidase</fullName>
    </submittedName>
</protein>